<keyword evidence="8" id="KW-1185">Reference proteome</keyword>
<evidence type="ECO:0000259" key="6">
    <source>
        <dbReference type="Pfam" id="PF13966"/>
    </source>
</evidence>
<dbReference type="Pfam" id="PF13456">
    <property type="entry name" value="RVT_3"/>
    <property type="match status" value="1"/>
</dbReference>
<keyword evidence="4" id="KW-0472">Membrane</keyword>
<dbReference type="CDD" id="cd06222">
    <property type="entry name" value="RNase_H_like"/>
    <property type="match status" value="1"/>
</dbReference>
<dbReference type="GO" id="GO:0003676">
    <property type="term" value="F:nucleic acid binding"/>
    <property type="evidence" value="ECO:0007669"/>
    <property type="project" value="InterPro"/>
</dbReference>
<dbReference type="InterPro" id="IPR020904">
    <property type="entry name" value="Sc_DH/Rdtase_CS"/>
</dbReference>
<dbReference type="PANTHER" id="PTHR42898">
    <property type="entry name" value="TROPINONE REDUCTASE"/>
    <property type="match status" value="1"/>
</dbReference>
<comment type="caution">
    <text evidence="7">The sequence shown here is derived from an EMBL/GenBank/DDBJ whole genome shotgun (WGS) entry which is preliminary data.</text>
</comment>
<dbReference type="Gene3D" id="3.40.50.720">
    <property type="entry name" value="NAD(P)-binding Rossmann-like Domain"/>
    <property type="match status" value="1"/>
</dbReference>
<dbReference type="Pfam" id="PF13966">
    <property type="entry name" value="zf-RVT"/>
    <property type="match status" value="1"/>
</dbReference>
<dbReference type="InterPro" id="IPR036291">
    <property type="entry name" value="NAD(P)-bd_dom_sf"/>
</dbReference>
<dbReference type="GO" id="GO:0016491">
    <property type="term" value="F:oxidoreductase activity"/>
    <property type="evidence" value="ECO:0007669"/>
    <property type="project" value="UniProtKB-KW"/>
</dbReference>
<comment type="similarity">
    <text evidence="3">Belongs to the short-chain dehydrogenases/reductases (SDR) family. SDR65C subfamily.</text>
</comment>
<feature type="domain" description="RNase H type-1" evidence="5">
    <location>
        <begin position="575"/>
        <end position="696"/>
    </location>
</feature>
<evidence type="ECO:0000256" key="3">
    <source>
        <dbReference type="ARBA" id="ARBA00025714"/>
    </source>
</evidence>
<dbReference type="PRINTS" id="PR00081">
    <property type="entry name" value="GDHRDH"/>
</dbReference>
<accession>A0AAW2CMJ5</accession>
<dbReference type="InterPro" id="IPR036397">
    <property type="entry name" value="RNaseH_sf"/>
</dbReference>
<organism evidence="7 8">
    <name type="scientific">Lithocarpus litseifolius</name>
    <dbReference type="NCBI Taxonomy" id="425828"/>
    <lineage>
        <taxon>Eukaryota</taxon>
        <taxon>Viridiplantae</taxon>
        <taxon>Streptophyta</taxon>
        <taxon>Embryophyta</taxon>
        <taxon>Tracheophyta</taxon>
        <taxon>Spermatophyta</taxon>
        <taxon>Magnoliopsida</taxon>
        <taxon>eudicotyledons</taxon>
        <taxon>Gunneridae</taxon>
        <taxon>Pentapetalae</taxon>
        <taxon>rosids</taxon>
        <taxon>fabids</taxon>
        <taxon>Fagales</taxon>
        <taxon>Fagaceae</taxon>
        <taxon>Lithocarpus</taxon>
    </lineage>
</organism>
<dbReference type="EMBL" id="JAZDWU010000006">
    <property type="protein sequence ID" value="KAK9998718.1"/>
    <property type="molecule type" value="Genomic_DNA"/>
</dbReference>
<dbReference type="InterPro" id="IPR044730">
    <property type="entry name" value="RNase_H-like_dom_plant"/>
</dbReference>
<dbReference type="SUPFAM" id="SSF53098">
    <property type="entry name" value="Ribonuclease H-like"/>
    <property type="match status" value="1"/>
</dbReference>
<evidence type="ECO:0000256" key="2">
    <source>
        <dbReference type="ARBA" id="ARBA00023002"/>
    </source>
</evidence>
<dbReference type="GO" id="GO:0004523">
    <property type="term" value="F:RNA-DNA hybrid ribonuclease activity"/>
    <property type="evidence" value="ECO:0007669"/>
    <property type="project" value="InterPro"/>
</dbReference>
<dbReference type="PROSITE" id="PS00061">
    <property type="entry name" value="ADH_SHORT"/>
    <property type="match status" value="1"/>
</dbReference>
<reference evidence="7 8" key="1">
    <citation type="submission" date="2024-01" db="EMBL/GenBank/DDBJ databases">
        <title>A telomere-to-telomere, gap-free genome of sweet tea (Lithocarpus litseifolius).</title>
        <authorList>
            <person name="Zhou J."/>
        </authorList>
    </citation>
    <scope>NUCLEOTIDE SEQUENCE [LARGE SCALE GENOMIC DNA]</scope>
    <source>
        <strain evidence="7">Zhou-2022a</strain>
        <tissue evidence="7">Leaf</tissue>
    </source>
</reference>
<feature type="domain" description="Reverse transcriptase zinc-binding" evidence="6">
    <location>
        <begin position="377"/>
        <end position="472"/>
    </location>
</feature>
<sequence length="723" mass="81405">MPKQTIEYTADDFSFLMCTNLESAYHMCQLAYPLLKASGAGSIVFVSSVAGVVGLTLGVSIYAAAKGGLNQLAKNLACEWAKDNIRSNSVAPWVIKTPLAEPFLSNEKFLEAVNCQTPLGRIGEPKEVASGEKVNTEKTTAFFSRNTSEEVKESLRVLLNVPIIQDYEKYLGLPSFVGRQKKACFTKIKECIWAKMQGWKEKLLSQAGKEVMIKAVVQSIPTYSMSVFRLPVGFLKDIEAMIQKFWWGCTENSRKIHWVRWETLCSSKSVGGMGFRDLRLFNDALLGKQVEDWGWEGYSDLAASLDFIFSGKVLSPRLDQSLDVVQDLFIPGTKTWDSEIIDRLFLPWEAECIKSIPLSDHQHSDLLIWHYTPDGCYSVRSAYRFLAVAQSQDQPSSSNIEASKRLWKGVWKIEVPNKVRHFIWRAVGESLPTKKNLMKRCIVSDALCGLCESEVEDSIHALWLCDGVKPIWMSNQSFSFLRAQKLSTFEDLVFYMLQNASSSQVALFSMIAWVIWERRNRLRVHQPVWDVGNVVDRASALLREFRDVQKLPLRRSVPREAVKWSPPAEGLYKVNFDGAVFEDQACAGLGVVIRDSAGLVIGVLSQKIRLPSSMVTVEALAARRAVMFAKEISVFRVVVEGDSLQVIKAVNNSKLSMSSYGHIIDEIRLLSTSFSCCNFVHVQREGNKLAHALAHRVVLSVDFDVWMEDLPRDLDDVFLFDLA</sequence>
<dbReference type="InterPro" id="IPR002347">
    <property type="entry name" value="SDR_fam"/>
</dbReference>
<dbReference type="InterPro" id="IPR045000">
    <property type="entry name" value="TR"/>
</dbReference>
<evidence type="ECO:0000259" key="5">
    <source>
        <dbReference type="Pfam" id="PF13456"/>
    </source>
</evidence>
<evidence type="ECO:0000256" key="1">
    <source>
        <dbReference type="ARBA" id="ARBA00022857"/>
    </source>
</evidence>
<keyword evidence="2" id="KW-0560">Oxidoreductase</keyword>
<feature type="transmembrane region" description="Helical" evidence="4">
    <location>
        <begin position="43"/>
        <end position="65"/>
    </location>
</feature>
<keyword evidence="4" id="KW-1133">Transmembrane helix</keyword>
<evidence type="ECO:0000313" key="8">
    <source>
        <dbReference type="Proteomes" id="UP001459277"/>
    </source>
</evidence>
<dbReference type="Proteomes" id="UP001459277">
    <property type="component" value="Unassembled WGS sequence"/>
</dbReference>
<keyword evidence="1" id="KW-0521">NADP</keyword>
<dbReference type="Pfam" id="PF13561">
    <property type="entry name" value="adh_short_C2"/>
    <property type="match status" value="1"/>
</dbReference>
<dbReference type="Gene3D" id="3.30.420.10">
    <property type="entry name" value="Ribonuclease H-like superfamily/Ribonuclease H"/>
    <property type="match status" value="1"/>
</dbReference>
<gene>
    <name evidence="7" type="ORF">SO802_018321</name>
</gene>
<name>A0AAW2CMJ5_9ROSI</name>
<dbReference type="InterPro" id="IPR012337">
    <property type="entry name" value="RNaseH-like_sf"/>
</dbReference>
<dbReference type="InterPro" id="IPR026960">
    <property type="entry name" value="RVT-Znf"/>
</dbReference>
<dbReference type="InterPro" id="IPR002156">
    <property type="entry name" value="RNaseH_domain"/>
</dbReference>
<proteinExistence type="inferred from homology"/>
<protein>
    <recommendedName>
        <fullName evidence="9">RNase H type-1 domain-containing protein</fullName>
    </recommendedName>
</protein>
<dbReference type="SUPFAM" id="SSF51735">
    <property type="entry name" value="NAD(P)-binding Rossmann-fold domains"/>
    <property type="match status" value="1"/>
</dbReference>
<evidence type="ECO:0008006" key="9">
    <source>
        <dbReference type="Google" id="ProtNLM"/>
    </source>
</evidence>
<dbReference type="AlphaFoldDB" id="A0AAW2CMJ5"/>
<dbReference type="PANTHER" id="PTHR42898:SF79">
    <property type="entry name" value="NAD(P)-BINDING ROSSMANN-FOLD PROTEIN"/>
    <property type="match status" value="1"/>
</dbReference>
<evidence type="ECO:0000256" key="4">
    <source>
        <dbReference type="SAM" id="Phobius"/>
    </source>
</evidence>
<evidence type="ECO:0000313" key="7">
    <source>
        <dbReference type="EMBL" id="KAK9998718.1"/>
    </source>
</evidence>
<keyword evidence="4" id="KW-0812">Transmembrane</keyword>